<keyword evidence="3" id="KW-1185">Reference proteome</keyword>
<evidence type="ECO:0000313" key="3">
    <source>
        <dbReference type="Proteomes" id="UP000443843"/>
    </source>
</evidence>
<protein>
    <recommendedName>
        <fullName evidence="1">Peptidase C14 caspase domain-containing protein</fullName>
    </recommendedName>
</protein>
<dbReference type="GO" id="GO:0006508">
    <property type="term" value="P:proteolysis"/>
    <property type="evidence" value="ECO:0007669"/>
    <property type="project" value="InterPro"/>
</dbReference>
<comment type="caution">
    <text evidence="2">The sequence shown here is derived from an EMBL/GenBank/DDBJ whole genome shotgun (WGS) entry which is preliminary data.</text>
</comment>
<dbReference type="Gene3D" id="3.40.50.1460">
    <property type="match status" value="1"/>
</dbReference>
<organism evidence="2 3">
    <name type="scientific">Pseudooceanicola pacificus</name>
    <dbReference type="NCBI Taxonomy" id="2676438"/>
    <lineage>
        <taxon>Bacteria</taxon>
        <taxon>Pseudomonadati</taxon>
        <taxon>Pseudomonadota</taxon>
        <taxon>Alphaproteobacteria</taxon>
        <taxon>Rhodobacterales</taxon>
        <taxon>Paracoccaceae</taxon>
        <taxon>Pseudooceanicola</taxon>
    </lineage>
</organism>
<dbReference type="InterPro" id="IPR050452">
    <property type="entry name" value="Metacaspase"/>
</dbReference>
<reference evidence="2 3" key="1">
    <citation type="submission" date="2019-11" db="EMBL/GenBank/DDBJ databases">
        <title>Pseudooceanicola pacifica sp. nov., isolated from deep-sea sediment of the Pacific Ocean.</title>
        <authorList>
            <person name="Lyu L."/>
        </authorList>
    </citation>
    <scope>NUCLEOTIDE SEQUENCE [LARGE SCALE GENOMIC DNA]</scope>
    <source>
        <strain evidence="2 3">216_PA32_1</strain>
    </source>
</reference>
<evidence type="ECO:0000313" key="2">
    <source>
        <dbReference type="EMBL" id="MWB77695.1"/>
    </source>
</evidence>
<accession>A0A844W3Q7</accession>
<dbReference type="Proteomes" id="UP000443843">
    <property type="component" value="Unassembled WGS sequence"/>
</dbReference>
<gene>
    <name evidence="2" type="ORF">GLS40_06635</name>
</gene>
<dbReference type="RefSeq" id="WP_160381965.1">
    <property type="nucleotide sequence ID" value="NZ_WNXQ01000003.1"/>
</dbReference>
<dbReference type="PANTHER" id="PTHR48104">
    <property type="entry name" value="METACASPASE-4"/>
    <property type="match status" value="1"/>
</dbReference>
<dbReference type="EMBL" id="WNXQ01000003">
    <property type="protein sequence ID" value="MWB77695.1"/>
    <property type="molecule type" value="Genomic_DNA"/>
</dbReference>
<evidence type="ECO:0000259" key="1">
    <source>
        <dbReference type="Pfam" id="PF00656"/>
    </source>
</evidence>
<dbReference type="GO" id="GO:0004197">
    <property type="term" value="F:cysteine-type endopeptidase activity"/>
    <property type="evidence" value="ECO:0007669"/>
    <property type="project" value="InterPro"/>
</dbReference>
<dbReference type="PANTHER" id="PTHR48104:SF30">
    <property type="entry name" value="METACASPASE-1"/>
    <property type="match status" value="1"/>
</dbReference>
<dbReference type="Pfam" id="PF00656">
    <property type="entry name" value="Peptidase_C14"/>
    <property type="match status" value="1"/>
</dbReference>
<sequence>MMTFAMTGPRRGVAALLLAGVALLPGLPGRAGEARALLIGASEYVNLDKGAWLNGPRNDVDLVRSYLTANPVLSFAPANIHVLADGLEGAEPATLKAIRDRMAALAAVSGPGDFVYLHFSGHGTQAPALDPASELDGLDELFLPVDIGPWNDTVGTVENGLVDDEIGRMIDAIRATGADVWVVFDSCHSGTATRAAPTGGDDVRERKLLPAALGIPEAAMARAEVTVPADPRDRPAAPVEAQAPAGGEPGRLVAFFAAQTNETTPEKNMPRGQPGRRPQGVFTYTLFETMAERPGITYRQLAQEVLRKYAVLNLARSTPLFEGDLDQPVFGAGGAGRVLQWVAERRNAGLSVPAGTLHGLTPGTELALLASPADPDEAALATYRVESATTFRAEALPEGTAPEVPPGAVLRKISAGIDFSLTVALPPEGSAPAQALQAAMAEMMREPAVAARISFVPAGAEEADLRLAVIPDSPRPDAIWILPATGLVDPAHYADTPSIGTGGRSAEELSALMADSFATIAKALNLLKVGAATASASLPVEAALVTGRFDPQAEEVVADSRIPVAGAEVPRMVPDDVIGVRLTNSGTDPVDFNLLYVGSDYAITFMGNGRLQPGSTLDDDYVLVTDDSFGRDRLIVILSPAAPQSDVEDLSFLEQNPLEISRDAGAQEGIRGLLDEAGFGQTTRGAVSLSSRKKKADPVPVFLQFEIDTIPSGG</sequence>
<dbReference type="InterPro" id="IPR011600">
    <property type="entry name" value="Pept_C14_caspase"/>
</dbReference>
<proteinExistence type="predicted"/>
<dbReference type="GO" id="GO:0005737">
    <property type="term" value="C:cytoplasm"/>
    <property type="evidence" value="ECO:0007669"/>
    <property type="project" value="TreeGrafter"/>
</dbReference>
<dbReference type="AlphaFoldDB" id="A0A844W3Q7"/>
<name>A0A844W3Q7_9RHOB</name>
<feature type="domain" description="Peptidase C14 caspase" evidence="1">
    <location>
        <begin position="35"/>
        <end position="308"/>
    </location>
</feature>